<keyword evidence="2" id="KW-1185">Reference proteome</keyword>
<dbReference type="EMBL" id="CAJHIA010000021">
    <property type="protein sequence ID" value="CAD6446871.1"/>
    <property type="molecule type" value="Genomic_DNA"/>
</dbReference>
<dbReference type="Proteomes" id="UP000624404">
    <property type="component" value="Unassembled WGS sequence"/>
</dbReference>
<evidence type="ECO:0000313" key="2">
    <source>
        <dbReference type="Proteomes" id="UP000624404"/>
    </source>
</evidence>
<reference evidence="1" key="1">
    <citation type="submission" date="2020-10" db="EMBL/GenBank/DDBJ databases">
        <authorList>
            <person name="Kusch S."/>
        </authorList>
    </citation>
    <scope>NUCLEOTIDE SEQUENCE</scope>
    <source>
        <strain evidence="1">SwB9</strain>
    </source>
</reference>
<sequence>MRDKRDMYKPQGVVYNGSDSDTVYTAREDGCVYRSTIKVVFAWKQSFQRILRLTSSIWERKICKYSIISASLSQGCLRTRKHVYLDRTYDSTIALPFKGGPHYRRAFAAIAGRSVGLEP</sequence>
<gene>
    <name evidence="1" type="ORF">SCLTRI_LOCUS6663</name>
</gene>
<dbReference type="AlphaFoldDB" id="A0A8H2VZC8"/>
<evidence type="ECO:0000313" key="1">
    <source>
        <dbReference type="EMBL" id="CAD6446871.1"/>
    </source>
</evidence>
<organism evidence="1 2">
    <name type="scientific">Sclerotinia trifoliorum</name>
    <dbReference type="NCBI Taxonomy" id="28548"/>
    <lineage>
        <taxon>Eukaryota</taxon>
        <taxon>Fungi</taxon>
        <taxon>Dikarya</taxon>
        <taxon>Ascomycota</taxon>
        <taxon>Pezizomycotina</taxon>
        <taxon>Leotiomycetes</taxon>
        <taxon>Helotiales</taxon>
        <taxon>Sclerotiniaceae</taxon>
        <taxon>Sclerotinia</taxon>
    </lineage>
</organism>
<comment type="caution">
    <text evidence="1">The sequence shown here is derived from an EMBL/GenBank/DDBJ whole genome shotgun (WGS) entry which is preliminary data.</text>
</comment>
<proteinExistence type="predicted"/>
<accession>A0A8H2VZC8</accession>
<name>A0A8H2VZC8_9HELO</name>
<protein>
    <submittedName>
        <fullName evidence="1">770952e9-a8a5-431c-ae46-c1b349d11bdf</fullName>
    </submittedName>
</protein>